<dbReference type="PROSITE" id="PS50082">
    <property type="entry name" value="WD_REPEATS_2"/>
    <property type="match status" value="3"/>
</dbReference>
<dbReference type="PROSITE" id="PS50294">
    <property type="entry name" value="WD_REPEATS_REGION"/>
    <property type="match status" value="2"/>
</dbReference>
<feature type="repeat" description="WD" evidence="1">
    <location>
        <begin position="316"/>
        <end position="357"/>
    </location>
</feature>
<dbReference type="Gene3D" id="2.130.10.10">
    <property type="entry name" value="YVTN repeat-like/Quinoprotein amine dehydrogenase"/>
    <property type="match status" value="3"/>
</dbReference>
<dbReference type="PANTHER" id="PTHR19847">
    <property type="entry name" value="DDB1- AND CUL4-ASSOCIATED FACTOR 11"/>
    <property type="match status" value="1"/>
</dbReference>
<dbReference type="EMBL" id="OV121132">
    <property type="protein sequence ID" value="CAH0547742.1"/>
    <property type="molecule type" value="Genomic_DNA"/>
</dbReference>
<evidence type="ECO:0000256" key="2">
    <source>
        <dbReference type="SAM" id="MobiDB-lite"/>
    </source>
</evidence>
<dbReference type="PANTHER" id="PTHR19847:SF7">
    <property type="entry name" value="DDB1- AND CUL4-ASSOCIATED FACTOR 11"/>
    <property type="match status" value="1"/>
</dbReference>
<feature type="compositionally biased region" description="Low complexity" evidence="2">
    <location>
        <begin position="12"/>
        <end position="24"/>
    </location>
</feature>
<evidence type="ECO:0000256" key="1">
    <source>
        <dbReference type="PROSITE-ProRule" id="PRU00221"/>
    </source>
</evidence>
<feature type="repeat" description="WD" evidence="1">
    <location>
        <begin position="268"/>
        <end position="310"/>
    </location>
</feature>
<dbReference type="InterPro" id="IPR001680">
    <property type="entry name" value="WD40_rpt"/>
</dbReference>
<organism evidence="3 4">
    <name type="scientific">Brassicogethes aeneus</name>
    <name type="common">Rape pollen beetle</name>
    <name type="synonym">Meligethes aeneus</name>
    <dbReference type="NCBI Taxonomy" id="1431903"/>
    <lineage>
        <taxon>Eukaryota</taxon>
        <taxon>Metazoa</taxon>
        <taxon>Ecdysozoa</taxon>
        <taxon>Arthropoda</taxon>
        <taxon>Hexapoda</taxon>
        <taxon>Insecta</taxon>
        <taxon>Pterygota</taxon>
        <taxon>Neoptera</taxon>
        <taxon>Endopterygota</taxon>
        <taxon>Coleoptera</taxon>
        <taxon>Polyphaga</taxon>
        <taxon>Cucujiformia</taxon>
        <taxon>Nitidulidae</taxon>
        <taxon>Meligethinae</taxon>
        <taxon>Brassicogethes</taxon>
    </lineage>
</organism>
<dbReference type="InterPro" id="IPR036322">
    <property type="entry name" value="WD40_repeat_dom_sf"/>
</dbReference>
<dbReference type="OrthoDB" id="63070at2759"/>
<dbReference type="AlphaFoldDB" id="A0A9P0FAD5"/>
<feature type="repeat" description="WD" evidence="1">
    <location>
        <begin position="445"/>
        <end position="479"/>
    </location>
</feature>
<feature type="compositionally biased region" description="Basic and acidic residues" evidence="2">
    <location>
        <begin position="1"/>
        <end position="10"/>
    </location>
</feature>
<dbReference type="InterPro" id="IPR051859">
    <property type="entry name" value="DCAF"/>
</dbReference>
<dbReference type="InterPro" id="IPR015943">
    <property type="entry name" value="WD40/YVTN_repeat-like_dom_sf"/>
</dbReference>
<evidence type="ECO:0000313" key="3">
    <source>
        <dbReference type="EMBL" id="CAH0547742.1"/>
    </source>
</evidence>
<dbReference type="Proteomes" id="UP001154078">
    <property type="component" value="Chromosome 1"/>
</dbReference>
<reference evidence="3" key="1">
    <citation type="submission" date="2021-12" db="EMBL/GenBank/DDBJ databases">
        <authorList>
            <person name="King R."/>
        </authorList>
    </citation>
    <scope>NUCLEOTIDE SEQUENCE</scope>
</reference>
<dbReference type="SUPFAM" id="SSF50978">
    <property type="entry name" value="WD40 repeat-like"/>
    <property type="match status" value="1"/>
</dbReference>
<accession>A0A9P0FAD5</accession>
<dbReference type="Pfam" id="PF00400">
    <property type="entry name" value="WD40"/>
    <property type="match status" value="5"/>
</dbReference>
<sequence>MESLHSRMADESLGSSDDNSTDSDIIPDILESVMHTQLQIMRLEYLNSSRNTFPRIRPCPPNTTILKESEYYELTKKACSIISPKRRPLKRLSKNVASLICNRETGVYPTTNFSYANKCYVNNKYIPNHVSIIDNTVGRMFCGIYSSDGKYLLTACQDRYIRLYCAEDGSYRQLKSLRAQDFGWSIIDVAFSPDRNNFVYTSWSNAIYLCSVHDEENTQEALTFLDMGRRFCIFSVVFSSDGKELLGGANDGNIYIYDREQHVQSLKISAHEYDVNSVVFADDSSKIIYSGGDDGLVRVWDRRTMDDSRPQHVGCLAGHMDGVTHVDSRRDGRHLISNSKDQSIKLWDVRKFSSETAAMSTIKTAQEQTWDYRWHGVPKKLFGKNNKIDGDTSIMTYREHVVTKTLIRCRFSPVETTGQRFIYTGCGMGRIIVYDSLTGKVQQNINGHTACVRDVYWHPYRNEIVSSGWDGVVGKWQYRDPEYCDYLEDDINEKEYFHNITTTPLRRSQRLADKRSTQNNDS</sequence>
<keyword evidence="4" id="KW-1185">Reference proteome</keyword>
<evidence type="ECO:0000313" key="4">
    <source>
        <dbReference type="Proteomes" id="UP001154078"/>
    </source>
</evidence>
<feature type="region of interest" description="Disordered" evidence="2">
    <location>
        <begin position="1"/>
        <end position="24"/>
    </location>
</feature>
<dbReference type="GO" id="GO:0080008">
    <property type="term" value="C:Cul4-RING E3 ubiquitin ligase complex"/>
    <property type="evidence" value="ECO:0007669"/>
    <property type="project" value="TreeGrafter"/>
</dbReference>
<proteinExistence type="predicted"/>
<dbReference type="FunFam" id="2.130.10.10:FF:000492">
    <property type="entry name" value="LEC14B homolog isoform X2"/>
    <property type="match status" value="1"/>
</dbReference>
<dbReference type="SMART" id="SM00320">
    <property type="entry name" value="WD40"/>
    <property type="match status" value="7"/>
</dbReference>
<keyword evidence="1" id="KW-0853">WD repeat</keyword>
<gene>
    <name evidence="3" type="ORF">MELIAE_LOCUS1669</name>
</gene>
<name>A0A9P0FAD5_BRAAE</name>
<evidence type="ECO:0008006" key="5">
    <source>
        <dbReference type="Google" id="ProtNLM"/>
    </source>
</evidence>
<protein>
    <recommendedName>
        <fullName evidence="5">DDB1- and CUL4-associated factor 11</fullName>
    </recommendedName>
</protein>
<dbReference type="GO" id="GO:0043161">
    <property type="term" value="P:proteasome-mediated ubiquitin-dependent protein catabolic process"/>
    <property type="evidence" value="ECO:0007669"/>
    <property type="project" value="TreeGrafter"/>
</dbReference>